<dbReference type="InterPro" id="IPR026262">
    <property type="entry name" value="DinJ"/>
</dbReference>
<dbReference type="Gene3D" id="1.10.1220.10">
    <property type="entry name" value="Met repressor-like"/>
    <property type="match status" value="1"/>
</dbReference>
<accession>A0A173RFN1</accession>
<dbReference type="InterPro" id="IPR013321">
    <property type="entry name" value="Arc_rbn_hlx_hlx"/>
</dbReference>
<evidence type="ECO:0000313" key="3">
    <source>
        <dbReference type="EMBL" id="CUM76804.1"/>
    </source>
</evidence>
<protein>
    <submittedName>
        <fullName evidence="3">Antitoxin DinJ</fullName>
    </submittedName>
</protein>
<dbReference type="RefSeq" id="WP_070097805.1">
    <property type="nucleotide sequence ID" value="NZ_CYXO01000002.1"/>
</dbReference>
<dbReference type="EMBL" id="CYXO01000002">
    <property type="protein sequence ID" value="CUM76804.1"/>
    <property type="molecule type" value="Genomic_DNA"/>
</dbReference>
<proteinExistence type="inferred from homology"/>
<dbReference type="PANTHER" id="PTHR38781:SF1">
    <property type="entry name" value="ANTITOXIN DINJ-RELATED"/>
    <property type="match status" value="1"/>
</dbReference>
<sequence>MAQISVRVDDKVKAEAAKTLEEIGLNMNTAINVFLKAVAREHRIPFELTAESPAELTWKTIEDAEKGIGVNGPFDTVEDMMRSLHA</sequence>
<gene>
    <name evidence="3" type="primary">dinJ</name>
    <name evidence="3" type="ORF">ERS852573_00443</name>
</gene>
<dbReference type="PANTHER" id="PTHR38781">
    <property type="entry name" value="ANTITOXIN DINJ-RELATED"/>
    <property type="match status" value="1"/>
</dbReference>
<dbReference type="GO" id="GO:0044010">
    <property type="term" value="P:single-species biofilm formation"/>
    <property type="evidence" value="ECO:0007669"/>
    <property type="project" value="InterPro"/>
</dbReference>
<evidence type="ECO:0000256" key="1">
    <source>
        <dbReference type="ARBA" id="ARBA00010562"/>
    </source>
</evidence>
<dbReference type="InterPro" id="IPR007337">
    <property type="entry name" value="RelB/DinJ"/>
</dbReference>
<dbReference type="Pfam" id="PF04221">
    <property type="entry name" value="RelB"/>
    <property type="match status" value="1"/>
</dbReference>
<dbReference type="PIRSF" id="PIRSF003108">
    <property type="entry name" value="DinJ"/>
    <property type="match status" value="1"/>
</dbReference>
<dbReference type="GO" id="GO:0000987">
    <property type="term" value="F:cis-regulatory region sequence-specific DNA binding"/>
    <property type="evidence" value="ECO:0007669"/>
    <property type="project" value="InterPro"/>
</dbReference>
<keyword evidence="2" id="KW-1277">Toxin-antitoxin system</keyword>
<evidence type="ECO:0000256" key="2">
    <source>
        <dbReference type="ARBA" id="ARBA00022649"/>
    </source>
</evidence>
<dbReference type="GO" id="GO:0006355">
    <property type="term" value="P:regulation of DNA-templated transcription"/>
    <property type="evidence" value="ECO:0007669"/>
    <property type="project" value="InterPro"/>
</dbReference>
<dbReference type="OrthoDB" id="9804867at2"/>
<comment type="similarity">
    <text evidence="1">Belongs to the RelB/DinJ antitoxin family.</text>
</comment>
<name>A0A173RFN1_9FIRM</name>
<evidence type="ECO:0000313" key="4">
    <source>
        <dbReference type="Proteomes" id="UP000095597"/>
    </source>
</evidence>
<dbReference type="AlphaFoldDB" id="A0A173RFN1"/>
<dbReference type="Proteomes" id="UP000095597">
    <property type="component" value="Unassembled WGS sequence"/>
</dbReference>
<dbReference type="NCBIfam" id="TIGR02384">
    <property type="entry name" value="RelB_DinJ"/>
    <property type="match status" value="1"/>
</dbReference>
<organism evidence="3 4">
    <name type="scientific">Dorea longicatena</name>
    <dbReference type="NCBI Taxonomy" id="88431"/>
    <lineage>
        <taxon>Bacteria</taxon>
        <taxon>Bacillati</taxon>
        <taxon>Bacillota</taxon>
        <taxon>Clostridia</taxon>
        <taxon>Lachnospirales</taxon>
        <taxon>Lachnospiraceae</taxon>
        <taxon>Dorea</taxon>
    </lineage>
</organism>
<reference evidence="3 4" key="1">
    <citation type="submission" date="2015-09" db="EMBL/GenBank/DDBJ databases">
        <authorList>
            <consortium name="Pathogen Informatics"/>
        </authorList>
    </citation>
    <scope>NUCLEOTIDE SEQUENCE [LARGE SCALE GENOMIC DNA]</scope>
    <source>
        <strain evidence="3 4">2789STDY5834961</strain>
    </source>
</reference>
<dbReference type="GO" id="GO:0006351">
    <property type="term" value="P:DNA-templated transcription"/>
    <property type="evidence" value="ECO:0007669"/>
    <property type="project" value="TreeGrafter"/>
</dbReference>
<dbReference type="GO" id="GO:0015643">
    <property type="term" value="F:toxic substance binding"/>
    <property type="evidence" value="ECO:0007669"/>
    <property type="project" value="InterPro"/>
</dbReference>